<accession>A0A0F5JW35</accession>
<dbReference type="Proteomes" id="UP000033618">
    <property type="component" value="Unassembled WGS sequence"/>
</dbReference>
<comment type="subunit">
    <text evidence="9">Part of a complex composed of FtsB, FtsL and FtsQ.</text>
</comment>
<comment type="caution">
    <text evidence="11">The sequence shown here is derived from an EMBL/GenBank/DDBJ whole genome shotgun (WGS) entry which is preliminary data.</text>
</comment>
<name>A0A0F5JW35_9BURK</name>
<comment type="similarity">
    <text evidence="9">Belongs to the FtsQ/DivIB family. FtsQ subfamily.</text>
</comment>
<evidence type="ECO:0000256" key="5">
    <source>
        <dbReference type="ARBA" id="ARBA00022692"/>
    </source>
</evidence>
<keyword evidence="3 9" id="KW-0997">Cell inner membrane</keyword>
<dbReference type="InterPro" id="IPR005548">
    <property type="entry name" value="Cell_div_FtsQ/DivIB_C"/>
</dbReference>
<organism evidence="11 12">
    <name type="scientific">Robbsia andropogonis</name>
    <dbReference type="NCBI Taxonomy" id="28092"/>
    <lineage>
        <taxon>Bacteria</taxon>
        <taxon>Pseudomonadati</taxon>
        <taxon>Pseudomonadota</taxon>
        <taxon>Betaproteobacteria</taxon>
        <taxon>Burkholderiales</taxon>
        <taxon>Burkholderiaceae</taxon>
        <taxon>Robbsia</taxon>
    </lineage>
</organism>
<dbReference type="InterPro" id="IPR034746">
    <property type="entry name" value="POTRA"/>
</dbReference>
<gene>
    <name evidence="9" type="primary">ftsQ</name>
    <name evidence="11" type="ORF">WM40_20600</name>
</gene>
<evidence type="ECO:0000256" key="8">
    <source>
        <dbReference type="ARBA" id="ARBA00023306"/>
    </source>
</evidence>
<dbReference type="PROSITE" id="PS51779">
    <property type="entry name" value="POTRA"/>
    <property type="match status" value="1"/>
</dbReference>
<evidence type="ECO:0000256" key="4">
    <source>
        <dbReference type="ARBA" id="ARBA00022618"/>
    </source>
</evidence>
<evidence type="ECO:0000256" key="3">
    <source>
        <dbReference type="ARBA" id="ARBA00022519"/>
    </source>
</evidence>
<dbReference type="PANTHER" id="PTHR35851:SF1">
    <property type="entry name" value="CELL DIVISION PROTEIN FTSQ"/>
    <property type="match status" value="1"/>
</dbReference>
<keyword evidence="2 9" id="KW-1003">Cell membrane</keyword>
<proteinExistence type="inferred from homology"/>
<dbReference type="EMBL" id="LAQU01000029">
    <property type="protein sequence ID" value="KKB61910.1"/>
    <property type="molecule type" value="Genomic_DNA"/>
</dbReference>
<evidence type="ECO:0000256" key="1">
    <source>
        <dbReference type="ARBA" id="ARBA00004370"/>
    </source>
</evidence>
<keyword evidence="6 9" id="KW-1133">Transmembrane helix</keyword>
<evidence type="ECO:0000256" key="9">
    <source>
        <dbReference type="HAMAP-Rule" id="MF_00911"/>
    </source>
</evidence>
<evidence type="ECO:0000256" key="7">
    <source>
        <dbReference type="ARBA" id="ARBA00023136"/>
    </source>
</evidence>
<feature type="domain" description="POTRA" evidence="10">
    <location>
        <begin position="37"/>
        <end position="106"/>
    </location>
</feature>
<dbReference type="GO" id="GO:0032153">
    <property type="term" value="C:cell division site"/>
    <property type="evidence" value="ECO:0007669"/>
    <property type="project" value="UniProtKB-UniRule"/>
</dbReference>
<evidence type="ECO:0000256" key="6">
    <source>
        <dbReference type="ARBA" id="ARBA00022989"/>
    </source>
</evidence>
<dbReference type="Pfam" id="PF03799">
    <property type="entry name" value="FtsQ_DivIB_C"/>
    <property type="match status" value="1"/>
</dbReference>
<dbReference type="PATRIC" id="fig|28092.6.peg.4845"/>
<comment type="subcellular location">
    <subcellularLocation>
        <location evidence="9">Cell inner membrane</location>
        <topology evidence="9">Single-pass type II membrane protein</topology>
    </subcellularLocation>
    <subcellularLocation>
        <location evidence="1">Membrane</location>
    </subcellularLocation>
    <text evidence="9">Localizes to the division septum.</text>
</comment>
<comment type="function">
    <text evidence="9">Essential cell division protein. May link together the upstream cell division proteins, which are predominantly cytoplasmic, with the downstream cell division proteins, which are predominantly periplasmic. May control correct divisome assembly.</text>
</comment>
<dbReference type="OrthoDB" id="9790370at2"/>
<dbReference type="Gene3D" id="3.10.20.310">
    <property type="entry name" value="membrane protein fhac"/>
    <property type="match status" value="1"/>
</dbReference>
<keyword evidence="7 9" id="KW-0472">Membrane</keyword>
<dbReference type="PANTHER" id="PTHR35851">
    <property type="entry name" value="CELL DIVISION PROTEIN FTSQ"/>
    <property type="match status" value="1"/>
</dbReference>
<dbReference type="GO" id="GO:0090529">
    <property type="term" value="P:cell septum assembly"/>
    <property type="evidence" value="ECO:0007669"/>
    <property type="project" value="InterPro"/>
</dbReference>
<keyword evidence="4 9" id="KW-0132">Cell division</keyword>
<dbReference type="InterPro" id="IPR013685">
    <property type="entry name" value="POTRA_FtsQ_type"/>
</dbReference>
<reference evidence="11 12" key="1">
    <citation type="submission" date="2015-03" db="EMBL/GenBank/DDBJ databases">
        <title>Draft Genome Sequence of Burkholderia andropogonis type strain ICMP2807, isolated from Sorghum bicolor.</title>
        <authorList>
            <person name="Lopes-Santos L."/>
            <person name="Castro D.B."/>
            <person name="Ottoboni L.M."/>
            <person name="Park D."/>
            <person name="Weirc B.S."/>
            <person name="Destefano S.A."/>
        </authorList>
    </citation>
    <scope>NUCLEOTIDE SEQUENCE [LARGE SCALE GENOMIC DNA]</scope>
    <source>
        <strain evidence="11 12">ICMP2807</strain>
    </source>
</reference>
<evidence type="ECO:0000259" key="10">
    <source>
        <dbReference type="PROSITE" id="PS51779"/>
    </source>
</evidence>
<evidence type="ECO:0000256" key="2">
    <source>
        <dbReference type="ARBA" id="ARBA00022475"/>
    </source>
</evidence>
<evidence type="ECO:0000313" key="11">
    <source>
        <dbReference type="EMBL" id="KKB61910.1"/>
    </source>
</evidence>
<dbReference type="GO" id="GO:0005886">
    <property type="term" value="C:plasma membrane"/>
    <property type="evidence" value="ECO:0007669"/>
    <property type="project" value="UniProtKB-SubCell"/>
</dbReference>
<dbReference type="AlphaFoldDB" id="A0A0F5JW35"/>
<sequence>MWHNVRQLNAAASLLTALALLALLGAAGYWCAQRPMFSLRTIAVEGDVAHVNAPTIRADVLSTLHGNFFTVDLERTQAAFEQMPWVHHASVRRVWPNGLAVSLEEYRPLATWGDDQMVSVDGDLFTVNQDEVDGDLPAFSGPPGSEKMVVQRYHDFTQWFKPLGAVPESVTLSARYAWTVKLNNGLEVDLGRERNPQTLDERTTRLVKAWPEITKQWGPDIDHADLRYPNGFSIRAASMRFAKDPRATGANR</sequence>
<protein>
    <recommendedName>
        <fullName evidence="9">Cell division protein FtsQ</fullName>
    </recommendedName>
</protein>
<dbReference type="GO" id="GO:0043093">
    <property type="term" value="P:FtsZ-dependent cytokinesis"/>
    <property type="evidence" value="ECO:0007669"/>
    <property type="project" value="UniProtKB-UniRule"/>
</dbReference>
<evidence type="ECO:0000313" key="12">
    <source>
        <dbReference type="Proteomes" id="UP000033618"/>
    </source>
</evidence>
<dbReference type="Gene3D" id="3.40.50.11690">
    <property type="entry name" value="Cell division protein FtsQ/DivIB"/>
    <property type="match status" value="1"/>
</dbReference>
<keyword evidence="12" id="KW-1185">Reference proteome</keyword>
<dbReference type="STRING" id="28092.WM40_20600"/>
<keyword evidence="5 9" id="KW-0812">Transmembrane</keyword>
<dbReference type="RefSeq" id="WP_024901877.1">
    <property type="nucleotide sequence ID" value="NZ_CADFGU010000006.1"/>
</dbReference>
<dbReference type="Pfam" id="PF08478">
    <property type="entry name" value="POTRA_1"/>
    <property type="match status" value="1"/>
</dbReference>
<dbReference type="HAMAP" id="MF_00911">
    <property type="entry name" value="FtsQ_subfam"/>
    <property type="match status" value="1"/>
</dbReference>
<dbReference type="InterPro" id="IPR045335">
    <property type="entry name" value="FtsQ_C_sf"/>
</dbReference>
<dbReference type="InterPro" id="IPR026579">
    <property type="entry name" value="FtsQ"/>
</dbReference>
<keyword evidence="8 9" id="KW-0131">Cell cycle</keyword>